<dbReference type="OrthoDB" id="9783218at2"/>
<evidence type="ECO:0000256" key="5">
    <source>
        <dbReference type="ARBA" id="ARBA00022989"/>
    </source>
</evidence>
<feature type="transmembrane region" description="Helical" evidence="7">
    <location>
        <begin position="289"/>
        <end position="308"/>
    </location>
</feature>
<dbReference type="GeneID" id="83012929"/>
<dbReference type="CDD" id="cd06261">
    <property type="entry name" value="TM_PBP2"/>
    <property type="match status" value="1"/>
</dbReference>
<dbReference type="Proteomes" id="UP000095558">
    <property type="component" value="Unassembled WGS sequence"/>
</dbReference>
<dbReference type="GO" id="GO:0005886">
    <property type="term" value="C:plasma membrane"/>
    <property type="evidence" value="ECO:0007669"/>
    <property type="project" value="UniProtKB-SubCell"/>
</dbReference>
<keyword evidence="3" id="KW-1003">Cell membrane</keyword>
<evidence type="ECO:0000256" key="1">
    <source>
        <dbReference type="ARBA" id="ARBA00004651"/>
    </source>
</evidence>
<dbReference type="GO" id="GO:0055085">
    <property type="term" value="P:transmembrane transport"/>
    <property type="evidence" value="ECO:0007669"/>
    <property type="project" value="InterPro"/>
</dbReference>
<evidence type="ECO:0000313" key="9">
    <source>
        <dbReference type="EMBL" id="CUO61168.1"/>
    </source>
</evidence>
<feature type="domain" description="ABC transmembrane type-1" evidence="8">
    <location>
        <begin position="116"/>
        <end position="309"/>
    </location>
</feature>
<evidence type="ECO:0000259" key="8">
    <source>
        <dbReference type="PROSITE" id="PS50928"/>
    </source>
</evidence>
<comment type="similarity">
    <text evidence="7">Belongs to the binding-protein-dependent transport system permease family.</text>
</comment>
<name>A0A174GJ09_9CLOT</name>
<proteinExistence type="inferred from homology"/>
<keyword evidence="5 7" id="KW-1133">Transmembrane helix</keyword>
<dbReference type="InterPro" id="IPR025966">
    <property type="entry name" value="OppC_N"/>
</dbReference>
<accession>A0A174GJ09</accession>
<dbReference type="PANTHER" id="PTHR43386">
    <property type="entry name" value="OLIGOPEPTIDE TRANSPORT SYSTEM PERMEASE PROTEIN APPC"/>
    <property type="match status" value="1"/>
</dbReference>
<gene>
    <name evidence="9" type="primary">oppC2</name>
    <name evidence="9" type="ORF">ERS852470_02845</name>
</gene>
<feature type="transmembrane region" description="Helical" evidence="7">
    <location>
        <begin position="233"/>
        <end position="253"/>
    </location>
</feature>
<evidence type="ECO:0000256" key="2">
    <source>
        <dbReference type="ARBA" id="ARBA00022448"/>
    </source>
</evidence>
<keyword evidence="6 7" id="KW-0472">Membrane</keyword>
<dbReference type="PANTHER" id="PTHR43386:SF22">
    <property type="entry name" value="OLIGOPEPTIDE TRANSPORT SYSTEM PERMEASE PROTEIN OPPC"/>
    <property type="match status" value="1"/>
</dbReference>
<dbReference type="Pfam" id="PF00528">
    <property type="entry name" value="BPD_transp_1"/>
    <property type="match status" value="1"/>
</dbReference>
<reference evidence="9 10" key="1">
    <citation type="submission" date="2015-09" db="EMBL/GenBank/DDBJ databases">
        <authorList>
            <consortium name="Pathogen Informatics"/>
        </authorList>
    </citation>
    <scope>NUCLEOTIDE SEQUENCE [LARGE SCALE GENOMIC DNA]</scope>
    <source>
        <strain evidence="9 10">2789STDY5834855</strain>
    </source>
</reference>
<dbReference type="EMBL" id="CYZV01000034">
    <property type="protein sequence ID" value="CUO61168.1"/>
    <property type="molecule type" value="Genomic_DNA"/>
</dbReference>
<keyword evidence="4 7" id="KW-0812">Transmembrane</keyword>
<evidence type="ECO:0000256" key="7">
    <source>
        <dbReference type="RuleBase" id="RU363032"/>
    </source>
</evidence>
<dbReference type="SUPFAM" id="SSF161098">
    <property type="entry name" value="MetI-like"/>
    <property type="match status" value="1"/>
</dbReference>
<dbReference type="InterPro" id="IPR035906">
    <property type="entry name" value="MetI-like_sf"/>
</dbReference>
<keyword evidence="2 7" id="KW-0813">Transport</keyword>
<dbReference type="RefSeq" id="WP_042401243.1">
    <property type="nucleotide sequence ID" value="NZ_CYYT01000001.1"/>
</dbReference>
<dbReference type="InterPro" id="IPR000515">
    <property type="entry name" value="MetI-like"/>
</dbReference>
<feature type="transmembrane region" description="Helical" evidence="7">
    <location>
        <begin position="181"/>
        <end position="202"/>
    </location>
</feature>
<protein>
    <submittedName>
        <fullName evidence="9">Oligopeptide transport system permease protein OppC</fullName>
    </submittedName>
</protein>
<comment type="subcellular location">
    <subcellularLocation>
        <location evidence="1 7">Cell membrane</location>
        <topology evidence="1 7">Multi-pass membrane protein</topology>
    </subcellularLocation>
</comment>
<dbReference type="AlphaFoldDB" id="A0A174GJ09"/>
<organism evidence="9 10">
    <name type="scientific">Clostridium disporicum</name>
    <dbReference type="NCBI Taxonomy" id="84024"/>
    <lineage>
        <taxon>Bacteria</taxon>
        <taxon>Bacillati</taxon>
        <taxon>Bacillota</taxon>
        <taxon>Clostridia</taxon>
        <taxon>Eubacteriales</taxon>
        <taxon>Clostridiaceae</taxon>
        <taxon>Clostridium</taxon>
    </lineage>
</organism>
<feature type="transmembrane region" description="Helical" evidence="7">
    <location>
        <begin position="51"/>
        <end position="73"/>
    </location>
</feature>
<evidence type="ECO:0000256" key="3">
    <source>
        <dbReference type="ARBA" id="ARBA00022475"/>
    </source>
</evidence>
<sequence length="322" mass="35354">MKNVVAENLDLNIDSDLFSPLSTEEKKADDVIRPSVGYWANAWRRLKQNKVALFSLVMIIVIIIFAIFGPILIEKLYGFTYKSTDKTASNLWPNAQHWFGTDNLGRDLFVRVMYGARYSLIIAFAASVLNLVIGVLYGGIAGFLGGKVDNIMMRIVDVLYSIPTLIYVVLLMNVLKKDGSSGMFAIIVAMAISSWVGMARIVRGDILQLKQQEFVLAAKTLGASKTRILLRHLIPNCLGSIIVTMTLFVPSAIFTEAFLSYIGLGLNAPLASLGTLANDAKGLLTTQPYQLLFPAAMICLIILAFNLFGDGLTEALDPKHQK</sequence>
<dbReference type="Pfam" id="PF12911">
    <property type="entry name" value="OppC_N"/>
    <property type="match status" value="1"/>
</dbReference>
<evidence type="ECO:0000256" key="4">
    <source>
        <dbReference type="ARBA" id="ARBA00022692"/>
    </source>
</evidence>
<evidence type="ECO:0000313" key="10">
    <source>
        <dbReference type="Proteomes" id="UP000095558"/>
    </source>
</evidence>
<feature type="transmembrane region" description="Helical" evidence="7">
    <location>
        <begin position="156"/>
        <end position="175"/>
    </location>
</feature>
<dbReference type="Gene3D" id="1.10.3720.10">
    <property type="entry name" value="MetI-like"/>
    <property type="match status" value="1"/>
</dbReference>
<feature type="transmembrane region" description="Helical" evidence="7">
    <location>
        <begin position="118"/>
        <end position="144"/>
    </location>
</feature>
<evidence type="ECO:0000256" key="6">
    <source>
        <dbReference type="ARBA" id="ARBA00023136"/>
    </source>
</evidence>
<dbReference type="PROSITE" id="PS50928">
    <property type="entry name" value="ABC_TM1"/>
    <property type="match status" value="1"/>
</dbReference>
<dbReference type="InterPro" id="IPR050366">
    <property type="entry name" value="BP-dependent_transpt_permease"/>
</dbReference>